<dbReference type="HOGENOM" id="CLU_1202438_0_0_1"/>
<keyword evidence="4" id="KW-1185">Reference proteome</keyword>
<sequence length="231" mass="25607">MNIYITQTYYPNSCNYSLFYWLDGNTTKVKSKHENSTFEMELTGILYVRLENKLIGSGKVCLAFTTTSKATEYLVDVTCEKLNTKTETITFIPTSSTSPTTTSTSTASTSITSTSTTSTSTTSPLKTSDVSRTVDSISNIETDEKTDDDGDKLLCCIIGILVIILVIIITCISLRKRNCQKNRDSENLNHGSTNMAVYSSLDDNLNDSSQYGHIVRQQEHVPEQQEQVPDS</sequence>
<evidence type="ECO:0000313" key="4">
    <source>
        <dbReference type="Proteomes" id="UP000030746"/>
    </source>
</evidence>
<feature type="region of interest" description="Disordered" evidence="1">
    <location>
        <begin position="93"/>
        <end position="132"/>
    </location>
</feature>
<reference evidence="3 4" key="1">
    <citation type="journal article" date="2013" name="Nature">
        <title>Insights into bilaterian evolution from three spiralian genomes.</title>
        <authorList>
            <person name="Simakov O."/>
            <person name="Marletaz F."/>
            <person name="Cho S.J."/>
            <person name="Edsinger-Gonzales E."/>
            <person name="Havlak P."/>
            <person name="Hellsten U."/>
            <person name="Kuo D.H."/>
            <person name="Larsson T."/>
            <person name="Lv J."/>
            <person name="Arendt D."/>
            <person name="Savage R."/>
            <person name="Osoegawa K."/>
            <person name="de Jong P."/>
            <person name="Grimwood J."/>
            <person name="Chapman J.A."/>
            <person name="Shapiro H."/>
            <person name="Aerts A."/>
            <person name="Otillar R.P."/>
            <person name="Terry A.Y."/>
            <person name="Boore J.L."/>
            <person name="Grigoriev I.V."/>
            <person name="Lindberg D.R."/>
            <person name="Seaver E.C."/>
            <person name="Weisblat D.A."/>
            <person name="Putnam N.H."/>
            <person name="Rokhsar D.S."/>
        </authorList>
    </citation>
    <scope>NUCLEOTIDE SEQUENCE [LARGE SCALE GENOMIC DNA]</scope>
</reference>
<dbReference type="EMBL" id="KB200146">
    <property type="protein sequence ID" value="ESP02683.1"/>
    <property type="molecule type" value="Genomic_DNA"/>
</dbReference>
<feature type="compositionally biased region" description="Low complexity" evidence="1">
    <location>
        <begin position="93"/>
        <end position="128"/>
    </location>
</feature>
<organism evidence="3 4">
    <name type="scientific">Lottia gigantea</name>
    <name type="common">Giant owl limpet</name>
    <dbReference type="NCBI Taxonomy" id="225164"/>
    <lineage>
        <taxon>Eukaryota</taxon>
        <taxon>Metazoa</taxon>
        <taxon>Spiralia</taxon>
        <taxon>Lophotrochozoa</taxon>
        <taxon>Mollusca</taxon>
        <taxon>Gastropoda</taxon>
        <taxon>Patellogastropoda</taxon>
        <taxon>Lottioidea</taxon>
        <taxon>Lottiidae</taxon>
        <taxon>Lottia</taxon>
    </lineage>
</organism>
<keyword evidence="2" id="KW-0812">Transmembrane</keyword>
<proteinExistence type="predicted"/>
<dbReference type="AlphaFoldDB" id="V4AYJ0"/>
<feature type="non-terminal residue" evidence="3">
    <location>
        <position position="231"/>
    </location>
</feature>
<name>V4AYJ0_LOTGI</name>
<keyword evidence="2" id="KW-0472">Membrane</keyword>
<feature type="transmembrane region" description="Helical" evidence="2">
    <location>
        <begin position="157"/>
        <end position="174"/>
    </location>
</feature>
<protein>
    <submittedName>
        <fullName evidence="3">Uncharacterized protein</fullName>
    </submittedName>
</protein>
<dbReference type="GeneID" id="20243742"/>
<dbReference type="KEGG" id="lgi:LOTGIDRAFT_176405"/>
<evidence type="ECO:0000256" key="1">
    <source>
        <dbReference type="SAM" id="MobiDB-lite"/>
    </source>
</evidence>
<accession>V4AYJ0</accession>
<keyword evidence="2" id="KW-1133">Transmembrane helix</keyword>
<dbReference type="Proteomes" id="UP000030746">
    <property type="component" value="Unassembled WGS sequence"/>
</dbReference>
<dbReference type="CTD" id="20243742"/>
<gene>
    <name evidence="3" type="ORF">LOTGIDRAFT_176405</name>
</gene>
<evidence type="ECO:0000256" key="2">
    <source>
        <dbReference type="SAM" id="Phobius"/>
    </source>
</evidence>
<evidence type="ECO:0000313" key="3">
    <source>
        <dbReference type="EMBL" id="ESP02683.1"/>
    </source>
</evidence>
<dbReference type="RefSeq" id="XP_009046630.1">
    <property type="nucleotide sequence ID" value="XM_009048382.1"/>
</dbReference>